<evidence type="ECO:0000313" key="3">
    <source>
        <dbReference type="Proteomes" id="UP001597319"/>
    </source>
</evidence>
<evidence type="ECO:0000313" key="2">
    <source>
        <dbReference type="EMBL" id="MFD2564113.1"/>
    </source>
</evidence>
<dbReference type="InterPro" id="IPR036873">
    <property type="entry name" value="Rhodanese-like_dom_sf"/>
</dbReference>
<reference evidence="3" key="1">
    <citation type="journal article" date="2019" name="Int. J. Syst. Evol. Microbiol.">
        <title>The Global Catalogue of Microorganisms (GCM) 10K type strain sequencing project: providing services to taxonomists for standard genome sequencing and annotation.</title>
        <authorList>
            <consortium name="The Broad Institute Genomics Platform"/>
            <consortium name="The Broad Institute Genome Sequencing Center for Infectious Disease"/>
            <person name="Wu L."/>
            <person name="Ma J."/>
        </authorList>
    </citation>
    <scope>NUCLEOTIDE SEQUENCE [LARGE SCALE GENOMIC DNA]</scope>
    <source>
        <strain evidence="3">KCTC 52274</strain>
    </source>
</reference>
<evidence type="ECO:0000259" key="1">
    <source>
        <dbReference type="PROSITE" id="PS50206"/>
    </source>
</evidence>
<dbReference type="Gene3D" id="3.40.250.10">
    <property type="entry name" value="Rhodanese-like domain"/>
    <property type="match status" value="1"/>
</dbReference>
<gene>
    <name evidence="2" type="ORF">ACFSR1_15640</name>
</gene>
<proteinExistence type="predicted"/>
<feature type="domain" description="Rhodanese" evidence="1">
    <location>
        <begin position="58"/>
        <end position="110"/>
    </location>
</feature>
<protein>
    <submittedName>
        <fullName evidence="2">Rhodanese-like domain-containing protein</fullName>
    </submittedName>
</protein>
<comment type="caution">
    <text evidence="2">The sequence shown here is derived from an EMBL/GenBank/DDBJ whole genome shotgun (WGS) entry which is preliminary data.</text>
</comment>
<sequence length="167" mass="19358">MKISLILFLIPITMLSQREDKLQKSKVDYNSFLEISEEVLKYRETRLIPLNKFLDFAKDSKTVLLDTRSEAAYKRKHLEGAVHLNFSDFTEAKLAKIIPDKKTRILIYCNNNIDGDILNFPTKSLPLALNIPTFINLYGYGYKNIYELSSLVPILDKRLKFHGTEVK</sequence>
<dbReference type="Pfam" id="PF00581">
    <property type="entry name" value="Rhodanese"/>
    <property type="match status" value="1"/>
</dbReference>
<name>A0ABW5LGX0_9FLAO</name>
<dbReference type="Proteomes" id="UP001597319">
    <property type="component" value="Unassembled WGS sequence"/>
</dbReference>
<dbReference type="PROSITE" id="PS50206">
    <property type="entry name" value="RHODANESE_3"/>
    <property type="match status" value="1"/>
</dbReference>
<dbReference type="EMBL" id="JBHULE010000019">
    <property type="protein sequence ID" value="MFD2564113.1"/>
    <property type="molecule type" value="Genomic_DNA"/>
</dbReference>
<accession>A0ABW5LGX0</accession>
<dbReference type="InterPro" id="IPR001763">
    <property type="entry name" value="Rhodanese-like_dom"/>
</dbReference>
<dbReference type="RefSeq" id="WP_378293958.1">
    <property type="nucleotide sequence ID" value="NZ_JBHULE010000019.1"/>
</dbReference>
<dbReference type="SUPFAM" id="SSF52821">
    <property type="entry name" value="Rhodanese/Cell cycle control phosphatase"/>
    <property type="match status" value="1"/>
</dbReference>
<dbReference type="CDD" id="cd00158">
    <property type="entry name" value="RHOD"/>
    <property type="match status" value="1"/>
</dbReference>
<keyword evidence="3" id="KW-1185">Reference proteome</keyword>
<organism evidence="2 3">
    <name type="scientific">Aquimarina rubra</name>
    <dbReference type="NCBI Taxonomy" id="1920033"/>
    <lineage>
        <taxon>Bacteria</taxon>
        <taxon>Pseudomonadati</taxon>
        <taxon>Bacteroidota</taxon>
        <taxon>Flavobacteriia</taxon>
        <taxon>Flavobacteriales</taxon>
        <taxon>Flavobacteriaceae</taxon>
        <taxon>Aquimarina</taxon>
    </lineage>
</organism>